<proteinExistence type="predicted"/>
<dbReference type="AlphaFoldDB" id="A0A914QP32"/>
<protein>
    <submittedName>
        <fullName evidence="2">Uncharacterized protein</fullName>
    </submittedName>
</protein>
<reference evidence="2" key="1">
    <citation type="submission" date="2022-11" db="UniProtKB">
        <authorList>
            <consortium name="WormBaseParasite"/>
        </authorList>
    </citation>
    <scope>IDENTIFICATION</scope>
</reference>
<keyword evidence="1" id="KW-1185">Reference proteome</keyword>
<dbReference type="WBParaSite" id="PDA_v2.g3247.t1">
    <property type="protein sequence ID" value="PDA_v2.g3247.t1"/>
    <property type="gene ID" value="PDA_v2.g3247"/>
</dbReference>
<evidence type="ECO:0000313" key="1">
    <source>
        <dbReference type="Proteomes" id="UP000887578"/>
    </source>
</evidence>
<evidence type="ECO:0000313" key="2">
    <source>
        <dbReference type="WBParaSite" id="PDA_v2.g3247.t1"/>
    </source>
</evidence>
<sequence>MKKNYEKNLSLLKKFEKACDDDTEWLKCLKQLENEESVIANIELRLGSKKSCTNKDIWKHYIEYLRDRNPVAMLEVYLRYCRFFISDKQMLKNYRIEIERVEKLQAVSIFWVDTIEWELEFGDLKTAHTLLSKITGNESVIPELTTKENFANVLNKYKIKKSIKQKFIPKKLLCEENSDFIMKLSAHFGIPSKFLRIEKPEPFKSGNVKYFQCRALRVLDEKNRTISYNQIQAFIESFGNKLENIKNHPTPTYDVFHALLFTFTSEQNPSTLLPMLKDTGFDIAIFSTTRLKPAIDKHLDSTNLNASEIE</sequence>
<accession>A0A914QP32</accession>
<dbReference type="Proteomes" id="UP000887578">
    <property type="component" value="Unplaced"/>
</dbReference>
<name>A0A914QP32_9BILA</name>
<organism evidence="1 2">
    <name type="scientific">Panagrolaimus davidi</name>
    <dbReference type="NCBI Taxonomy" id="227884"/>
    <lineage>
        <taxon>Eukaryota</taxon>
        <taxon>Metazoa</taxon>
        <taxon>Ecdysozoa</taxon>
        <taxon>Nematoda</taxon>
        <taxon>Chromadorea</taxon>
        <taxon>Rhabditida</taxon>
        <taxon>Tylenchina</taxon>
        <taxon>Panagrolaimomorpha</taxon>
        <taxon>Panagrolaimoidea</taxon>
        <taxon>Panagrolaimidae</taxon>
        <taxon>Panagrolaimus</taxon>
    </lineage>
</organism>